<evidence type="ECO:0000313" key="1">
    <source>
        <dbReference type="EMBL" id="QIW87232.1"/>
    </source>
</evidence>
<reference evidence="1 2" key="1">
    <citation type="submission" date="2020-03" db="EMBL/GenBank/DDBJ databases">
        <authorList>
            <person name="Holtappels D."/>
            <person name="Bomans J.P.J."/>
            <person name="Lavigne R."/>
            <person name="Wagemans J."/>
        </authorList>
    </citation>
    <scope>NUCLEOTIDE SEQUENCE [LARGE SCALE GENOMIC DNA]</scope>
    <source>
        <strain evidence="1 2">OLIVR1</strain>
    </source>
</reference>
<sequence length="31" mass="3562">MLNLVLISVLLLLQHISLYLCSLQLMPPIRL</sequence>
<dbReference type="Proteomes" id="UP000671973">
    <property type="component" value="Segment"/>
</dbReference>
<gene>
    <name evidence="1" type="ORF">Ab1vBOLIVR1_gp37</name>
</gene>
<evidence type="ECO:0000313" key="2">
    <source>
        <dbReference type="Proteomes" id="UP000671973"/>
    </source>
</evidence>
<organism evidence="1 2">
    <name type="scientific">Agrobacterium phage OLIVR1</name>
    <dbReference type="NCBI Taxonomy" id="2723769"/>
    <lineage>
        <taxon>Viruses</taxon>
        <taxon>Duplodnaviria</taxon>
        <taxon>Heunggongvirae</taxon>
        <taxon>Uroviricota</taxon>
        <taxon>Caudoviricetes</taxon>
        <taxon>Schitoviridae</taxon>
        <taxon>Oliverunavirus</taxon>
        <taxon>Oliverunavirus OLIVR1</taxon>
    </lineage>
</organism>
<name>A0A858MR28_9CAUD</name>
<keyword evidence="2" id="KW-1185">Reference proteome</keyword>
<accession>A0A858MR28</accession>
<proteinExistence type="predicted"/>
<dbReference type="EMBL" id="MT234338">
    <property type="protein sequence ID" value="QIW87232.1"/>
    <property type="molecule type" value="Genomic_DNA"/>
</dbReference>
<protein>
    <submittedName>
        <fullName evidence="1">Uncharacterized protein</fullName>
    </submittedName>
</protein>